<evidence type="ECO:0000313" key="2">
    <source>
        <dbReference type="EMBL" id="CRK76292.1"/>
    </source>
</evidence>
<keyword evidence="3" id="KW-1185">Reference proteome</keyword>
<name>A0A0U1NNK9_9RHOB</name>
<feature type="region of interest" description="Disordered" evidence="1">
    <location>
        <begin position="126"/>
        <end position="150"/>
    </location>
</feature>
<dbReference type="STRING" id="282199.GCA_001049735_02348"/>
<accession>A0A0U1NNK9</accession>
<sequence length="150" mass="17477">MVKPLIQTWDTKKCTGCMSDFPVHKDWQTQPLQCGPCRLITRKFVDAVEYLLRESCVISHPETKKVLLKLVQDASALYRKKKLDGEDPRRAWRSVERKLAHTIWSDKTLRKIVLLTIKELKIQAHGDARADKRNQKRSARLLNGTRRWSG</sequence>
<gene>
    <name evidence="2" type="ORF">NIG5292_02349</name>
</gene>
<evidence type="ECO:0000313" key="3">
    <source>
        <dbReference type="Proteomes" id="UP000048949"/>
    </source>
</evidence>
<protein>
    <submittedName>
        <fullName evidence="2">Uncharacterized protein</fullName>
    </submittedName>
</protein>
<proteinExistence type="predicted"/>
<reference evidence="2 3" key="1">
    <citation type="submission" date="2015-04" db="EMBL/GenBank/DDBJ databases">
        <authorList>
            <person name="Syromyatnikov M.Y."/>
            <person name="Popov V.N."/>
        </authorList>
    </citation>
    <scope>NUCLEOTIDE SEQUENCE [LARGE SCALE GENOMIC DNA]</scope>
    <source>
        <strain evidence="2 3">CECT 5292</strain>
    </source>
</reference>
<dbReference type="AlphaFoldDB" id="A0A0U1NNK9"/>
<dbReference type="Proteomes" id="UP000048949">
    <property type="component" value="Unassembled WGS sequence"/>
</dbReference>
<dbReference type="EMBL" id="CVQV01000015">
    <property type="protein sequence ID" value="CRK76292.1"/>
    <property type="molecule type" value="Genomic_DNA"/>
</dbReference>
<organism evidence="2 3">
    <name type="scientific">Nereida ignava</name>
    <dbReference type="NCBI Taxonomy" id="282199"/>
    <lineage>
        <taxon>Bacteria</taxon>
        <taxon>Pseudomonadati</taxon>
        <taxon>Pseudomonadota</taxon>
        <taxon>Alphaproteobacteria</taxon>
        <taxon>Rhodobacterales</taxon>
        <taxon>Roseobacteraceae</taxon>
        <taxon>Nereida</taxon>
    </lineage>
</organism>
<evidence type="ECO:0000256" key="1">
    <source>
        <dbReference type="SAM" id="MobiDB-lite"/>
    </source>
</evidence>